<dbReference type="InterPro" id="IPR010918">
    <property type="entry name" value="PurM-like_C_dom"/>
</dbReference>
<evidence type="ECO:0000259" key="2">
    <source>
        <dbReference type="Pfam" id="PF00586"/>
    </source>
</evidence>
<dbReference type="InterPro" id="IPR036676">
    <property type="entry name" value="PurM-like_C_sf"/>
</dbReference>
<dbReference type="PANTHER" id="PTHR30303">
    <property type="entry name" value="HYDROGENASE ISOENZYMES FORMATION PROTEIN HYPE"/>
    <property type="match status" value="1"/>
</dbReference>
<comment type="similarity">
    <text evidence="1">Belongs to the HypE family.</text>
</comment>
<dbReference type="SUPFAM" id="SSF56042">
    <property type="entry name" value="PurM C-terminal domain-like"/>
    <property type="match status" value="1"/>
</dbReference>
<reference evidence="4 5" key="1">
    <citation type="submission" date="2014-04" db="EMBL/GenBank/DDBJ databases">
        <title>Genome assembly of Hyalangium minutum DSM 14724.</title>
        <authorList>
            <person name="Sharma G."/>
            <person name="Subramanian S."/>
        </authorList>
    </citation>
    <scope>NUCLEOTIDE SEQUENCE [LARGE SCALE GENOMIC DNA]</scope>
    <source>
        <strain evidence="4 5">DSM 14724</strain>
    </source>
</reference>
<sequence>MSTLLNRSCPAPLKHSTIQLAHGGGGRLMRQLIEEVFLEPPPALAWTERHDSAVVPLGTERLALTTDSYVVTPRFFPGGDIGKLAVYGTVNDLVMSGARPLYLSAGFILEEGLAMEELRRVVASMREAARECGVRLVTGDTKVVDRGKADGLFINTSGAGHVPEGRSVHPRRVRPGDAVLVSGDVGQHGIAVLSVREGLAFETPVQSDCSPLTPLVEALFSAGVDVHALRDTTRGGLASALNELALDGGVSVLLEETSVPVNEAVSGACELLGLDPLYVACEGRMVAFVPEPQAEVALAALRGHPLGVAAARIGRVTEGPAGRVSLRTRLGGHRLLDLLSGEQLPRIC</sequence>
<dbReference type="GO" id="GO:0051604">
    <property type="term" value="P:protein maturation"/>
    <property type="evidence" value="ECO:0007669"/>
    <property type="project" value="TreeGrafter"/>
</dbReference>
<dbReference type="SUPFAM" id="SSF55326">
    <property type="entry name" value="PurM N-terminal domain-like"/>
    <property type="match status" value="1"/>
</dbReference>
<keyword evidence="5" id="KW-1185">Reference proteome</keyword>
<dbReference type="AlphaFoldDB" id="A0A085WHA6"/>
<dbReference type="PANTHER" id="PTHR30303:SF0">
    <property type="entry name" value="CARBAMOYL DEHYDRATASE HYPE"/>
    <property type="match status" value="1"/>
</dbReference>
<name>A0A085WHA6_9BACT</name>
<dbReference type="InterPro" id="IPR016188">
    <property type="entry name" value="PurM-like_N"/>
</dbReference>
<dbReference type="InterPro" id="IPR011854">
    <property type="entry name" value="HypE"/>
</dbReference>
<dbReference type="PATRIC" id="fig|394096.3.peg.4463"/>
<dbReference type="Gene3D" id="3.90.650.10">
    <property type="entry name" value="PurM-like C-terminal domain"/>
    <property type="match status" value="1"/>
</dbReference>
<gene>
    <name evidence="4" type="ORF">DB31_8422</name>
</gene>
<dbReference type="CDD" id="cd02197">
    <property type="entry name" value="HypE"/>
    <property type="match status" value="1"/>
</dbReference>
<dbReference type="STRING" id="394096.DB31_8422"/>
<evidence type="ECO:0000259" key="3">
    <source>
        <dbReference type="Pfam" id="PF02769"/>
    </source>
</evidence>
<evidence type="ECO:0000313" key="4">
    <source>
        <dbReference type="EMBL" id="KFE67069.1"/>
    </source>
</evidence>
<dbReference type="Pfam" id="PF00586">
    <property type="entry name" value="AIRS"/>
    <property type="match status" value="1"/>
</dbReference>
<protein>
    <submittedName>
        <fullName evidence="4">[NiFe] hydrogenase metallocenter assembly protein HypE</fullName>
    </submittedName>
</protein>
<dbReference type="Proteomes" id="UP000028725">
    <property type="component" value="Unassembled WGS sequence"/>
</dbReference>
<dbReference type="PIRSF" id="PIRSF005644">
    <property type="entry name" value="Hdrgns_mtr_HypE"/>
    <property type="match status" value="1"/>
</dbReference>
<comment type="caution">
    <text evidence="4">The sequence shown here is derived from an EMBL/GenBank/DDBJ whole genome shotgun (WGS) entry which is preliminary data.</text>
</comment>
<dbReference type="OrthoDB" id="9801934at2"/>
<dbReference type="Gene3D" id="3.30.1330.10">
    <property type="entry name" value="PurM-like, N-terminal domain"/>
    <property type="match status" value="1"/>
</dbReference>
<dbReference type="RefSeq" id="WP_044191047.1">
    <property type="nucleotide sequence ID" value="NZ_JMCB01000008.1"/>
</dbReference>
<organism evidence="4 5">
    <name type="scientific">Hyalangium minutum</name>
    <dbReference type="NCBI Taxonomy" id="394096"/>
    <lineage>
        <taxon>Bacteria</taxon>
        <taxon>Pseudomonadati</taxon>
        <taxon>Myxococcota</taxon>
        <taxon>Myxococcia</taxon>
        <taxon>Myxococcales</taxon>
        <taxon>Cystobacterineae</taxon>
        <taxon>Archangiaceae</taxon>
        <taxon>Hyalangium</taxon>
    </lineage>
</organism>
<dbReference type="EMBL" id="JMCB01000008">
    <property type="protein sequence ID" value="KFE67069.1"/>
    <property type="molecule type" value="Genomic_DNA"/>
</dbReference>
<proteinExistence type="inferred from homology"/>
<feature type="domain" description="PurM-like N-terminal" evidence="2">
    <location>
        <begin position="50"/>
        <end position="162"/>
    </location>
</feature>
<accession>A0A085WHA6</accession>
<evidence type="ECO:0000313" key="5">
    <source>
        <dbReference type="Proteomes" id="UP000028725"/>
    </source>
</evidence>
<evidence type="ECO:0000256" key="1">
    <source>
        <dbReference type="ARBA" id="ARBA00006243"/>
    </source>
</evidence>
<dbReference type="InterPro" id="IPR036921">
    <property type="entry name" value="PurM-like_N_sf"/>
</dbReference>
<feature type="domain" description="PurM-like C-terminal" evidence="3">
    <location>
        <begin position="174"/>
        <end position="325"/>
    </location>
</feature>
<dbReference type="Pfam" id="PF02769">
    <property type="entry name" value="AIRS_C"/>
    <property type="match status" value="1"/>
</dbReference>
<dbReference type="NCBIfam" id="TIGR02124">
    <property type="entry name" value="hypE"/>
    <property type="match status" value="1"/>
</dbReference>